<reference evidence="2 3" key="1">
    <citation type="submission" date="2017-02" db="EMBL/GenBank/DDBJ databases">
        <title>Prevalence of linear plasmids in Cutibacterium acnes isolates obtained from cancerous prostatic tissue.</title>
        <authorList>
            <person name="Davidsson S."/>
            <person name="Bruggemann H."/>
        </authorList>
    </citation>
    <scope>NUCLEOTIDE SEQUENCE [LARGE SCALE GENOMIC DNA]</scope>
    <source>
        <strain evidence="2 3">11-78</strain>
    </source>
</reference>
<feature type="compositionally biased region" description="Polar residues" evidence="1">
    <location>
        <begin position="20"/>
        <end position="31"/>
    </location>
</feature>
<evidence type="ECO:0000313" key="3">
    <source>
        <dbReference type="Proteomes" id="UP000226191"/>
    </source>
</evidence>
<proteinExistence type="predicted"/>
<comment type="caution">
    <text evidence="2">The sequence shown here is derived from an EMBL/GenBank/DDBJ whole genome shotgun (WGS) entry which is preliminary data.</text>
</comment>
<name>A0A2B7JNT5_CUTAC</name>
<dbReference type="AlphaFoldDB" id="A0A2B7JNT5"/>
<accession>A0A2B7JNT5</accession>
<gene>
    <name evidence="2" type="ORF">B1B09_08290</name>
</gene>
<protein>
    <submittedName>
        <fullName evidence="2">Uncharacterized protein</fullName>
    </submittedName>
</protein>
<feature type="region of interest" description="Disordered" evidence="1">
    <location>
        <begin position="1"/>
        <end position="36"/>
    </location>
</feature>
<organism evidence="2 3">
    <name type="scientific">Cutibacterium acnes</name>
    <name type="common">Propionibacterium acnes</name>
    <dbReference type="NCBI Taxonomy" id="1747"/>
    <lineage>
        <taxon>Bacteria</taxon>
        <taxon>Bacillati</taxon>
        <taxon>Actinomycetota</taxon>
        <taxon>Actinomycetes</taxon>
        <taxon>Propionibacteriales</taxon>
        <taxon>Propionibacteriaceae</taxon>
        <taxon>Cutibacterium</taxon>
    </lineage>
</organism>
<evidence type="ECO:0000256" key="1">
    <source>
        <dbReference type="SAM" id="MobiDB-lite"/>
    </source>
</evidence>
<dbReference type="EMBL" id="MVCE01000003">
    <property type="protein sequence ID" value="PGF33893.1"/>
    <property type="molecule type" value="Genomic_DNA"/>
</dbReference>
<sequence length="78" mass="8329">MPTAEADQSKQVGSHDISTRSDTVNGVSLTRQPPAITPTRFAHGNCVCDLARIVTPQRHQECIGGSKRCTTTAALPQL</sequence>
<evidence type="ECO:0000313" key="2">
    <source>
        <dbReference type="EMBL" id="PGF33893.1"/>
    </source>
</evidence>
<dbReference type="Proteomes" id="UP000226191">
    <property type="component" value="Unassembled WGS sequence"/>
</dbReference>